<sequence>MTVPPVAPAVVADVLDALPPRLRKRVDSAVDRAATWAVRVDGEAATATLDEDTTLRWVLHDGVLTSADDLECGCLLAPKCLHRGIAVAAAEIGQPPEAGQAPEAGEPADGVADTAPAETPPEAPVVEVRADERAAAAGLWAACATVLRAGAAGSGAVVRAELLRAVHTARVAGLHRASAGGLRVASALADARAGAATFDREVLAADLLELMLLCHDLRTGTGDPALLRGTARREYLPIGSLRLYGLCTEAVVASSGYAGVVTHVVTEDGVLWTVQAVVPGGPARVAAAADGAVALGESGLSQRELGRGGLLLSGGTASPDRRLGAGKSVRAVAASGVDWTAPPLTALWERPLPEQVERAARNAELPDGLRPSGDDLLFLDAVVVGPAGPALRVTVDGADVDLIAFGERARANLRVLAGAPGLRTRFIARLRPDQPGTAVAIAASGGLALPAALAGRVDLGLDQVQRGHLGTEDARQEVSAPRQAGERDRVPAPLRPVANAVHRVAFGGRSVAAITGSARDTARLDALGMSATAAVLADLAATARDRERDAFGRVREDTTDAFPLAWLRAALHVREMTRAVTRREWVAAAQPQEVPTGVL</sequence>
<feature type="region of interest" description="Disordered" evidence="1">
    <location>
        <begin position="96"/>
        <end position="121"/>
    </location>
</feature>
<protein>
    <recommendedName>
        <fullName evidence="4">SWIM-type domain-containing protein</fullName>
    </recommendedName>
</protein>
<dbReference type="OrthoDB" id="246789at2"/>
<comment type="caution">
    <text evidence="2">The sequence shown here is derived from an EMBL/GenBank/DDBJ whole genome shotgun (WGS) entry which is preliminary data.</text>
</comment>
<keyword evidence="3" id="KW-1185">Reference proteome</keyword>
<gene>
    <name evidence="2" type="ORF">BJP25_18735</name>
</gene>
<evidence type="ECO:0000313" key="2">
    <source>
        <dbReference type="EMBL" id="OLR93001.1"/>
    </source>
</evidence>
<evidence type="ECO:0000256" key="1">
    <source>
        <dbReference type="SAM" id="MobiDB-lite"/>
    </source>
</evidence>
<organism evidence="2 3">
    <name type="scientific">Actinokineospora bangkokensis</name>
    <dbReference type="NCBI Taxonomy" id="1193682"/>
    <lineage>
        <taxon>Bacteria</taxon>
        <taxon>Bacillati</taxon>
        <taxon>Actinomycetota</taxon>
        <taxon>Actinomycetes</taxon>
        <taxon>Pseudonocardiales</taxon>
        <taxon>Pseudonocardiaceae</taxon>
        <taxon>Actinokineospora</taxon>
    </lineage>
</organism>
<accession>A0A1Q9LLV7</accession>
<reference evidence="2 3" key="1">
    <citation type="submission" date="2016-10" db="EMBL/GenBank/DDBJ databases">
        <title>The Draft Genome Sequence of Actinokineospora bangkokensis 44EHWT reveals the biosynthetic pathway of antifungal compounds Thailandins with unusual extender unit butylmalonyl-CoA.</title>
        <authorList>
            <person name="Greule A."/>
            <person name="Intra B."/>
            <person name="Flemming S."/>
            <person name="Rommel M.G."/>
            <person name="Panbangred W."/>
            <person name="Bechthold A."/>
        </authorList>
    </citation>
    <scope>NUCLEOTIDE SEQUENCE [LARGE SCALE GENOMIC DNA]</scope>
    <source>
        <strain evidence="2 3">44EHW</strain>
    </source>
</reference>
<dbReference type="RefSeq" id="WP_075975267.1">
    <property type="nucleotide sequence ID" value="NZ_MKQR01000013.1"/>
</dbReference>
<dbReference type="Proteomes" id="UP000186040">
    <property type="component" value="Unassembled WGS sequence"/>
</dbReference>
<dbReference type="AlphaFoldDB" id="A0A1Q9LLV7"/>
<dbReference type="STRING" id="1193682.BJP25_18735"/>
<dbReference type="EMBL" id="MKQR01000013">
    <property type="protein sequence ID" value="OLR93001.1"/>
    <property type="molecule type" value="Genomic_DNA"/>
</dbReference>
<proteinExistence type="predicted"/>
<name>A0A1Q9LLV7_9PSEU</name>
<evidence type="ECO:0008006" key="4">
    <source>
        <dbReference type="Google" id="ProtNLM"/>
    </source>
</evidence>
<feature type="region of interest" description="Disordered" evidence="1">
    <location>
        <begin position="468"/>
        <end position="489"/>
    </location>
</feature>
<feature type="compositionally biased region" description="Low complexity" evidence="1">
    <location>
        <begin position="96"/>
        <end position="117"/>
    </location>
</feature>
<evidence type="ECO:0000313" key="3">
    <source>
        <dbReference type="Proteomes" id="UP000186040"/>
    </source>
</evidence>